<proteinExistence type="predicted"/>
<evidence type="ECO:0000256" key="5">
    <source>
        <dbReference type="ARBA" id="ARBA00023136"/>
    </source>
</evidence>
<keyword evidence="9" id="KW-1185">Reference proteome</keyword>
<feature type="transmembrane region" description="Helical" evidence="6">
    <location>
        <begin position="123"/>
        <end position="140"/>
    </location>
</feature>
<dbReference type="PANTHER" id="PTHR42920">
    <property type="entry name" value="OS03G0707200 PROTEIN-RELATED"/>
    <property type="match status" value="1"/>
</dbReference>
<gene>
    <name evidence="8" type="ORF">D3870_02370</name>
</gene>
<evidence type="ECO:0000256" key="6">
    <source>
        <dbReference type="SAM" id="Phobius"/>
    </source>
</evidence>
<feature type="transmembrane region" description="Helical" evidence="6">
    <location>
        <begin position="39"/>
        <end position="58"/>
    </location>
</feature>
<keyword evidence="4 6" id="KW-1133">Transmembrane helix</keyword>
<evidence type="ECO:0000256" key="1">
    <source>
        <dbReference type="ARBA" id="ARBA00004651"/>
    </source>
</evidence>
<feature type="domain" description="EamA" evidence="7">
    <location>
        <begin position="146"/>
        <end position="277"/>
    </location>
</feature>
<sequence>MPRHYAIGLVLLSALGFGSMALFAKYAYAGGVSPTMLLALRFLLAVAILAPVVWAMRLRLPRGRALAGFALMGMLYTAQSQSYFTALMHASSGLVGLLLYVYPVLVTLLAVTFGWEKLDRRTLVLMALAIAGIAITLGGNLDGKPLGIALGLAAAAIYAIYILIGGRLTQDTDPLAATLVVMATAALGNGTLAFAGGHALPPNASVWLAIAAIALATVIAIATFLIGIKHIGGAQASIISTLEPVVTICLGVALLGESVGMGQMAGGVMVLAAVILLAQKPQRQSVSDATETTETAGASAK</sequence>
<feature type="transmembrane region" description="Helical" evidence="6">
    <location>
        <begin position="146"/>
        <end position="164"/>
    </location>
</feature>
<comment type="subcellular location">
    <subcellularLocation>
        <location evidence="1">Cell membrane</location>
        <topology evidence="1">Multi-pass membrane protein</topology>
    </subcellularLocation>
</comment>
<feature type="transmembrane region" description="Helical" evidence="6">
    <location>
        <begin position="65"/>
        <end position="84"/>
    </location>
</feature>
<feature type="transmembrane region" description="Helical" evidence="6">
    <location>
        <begin position="206"/>
        <end position="226"/>
    </location>
</feature>
<evidence type="ECO:0000259" key="7">
    <source>
        <dbReference type="Pfam" id="PF00892"/>
    </source>
</evidence>
<feature type="transmembrane region" description="Helical" evidence="6">
    <location>
        <begin position="261"/>
        <end position="278"/>
    </location>
</feature>
<dbReference type="GO" id="GO:0005886">
    <property type="term" value="C:plasma membrane"/>
    <property type="evidence" value="ECO:0007669"/>
    <property type="project" value="UniProtKB-SubCell"/>
</dbReference>
<comment type="caution">
    <text evidence="8">The sequence shown here is derived from an EMBL/GenBank/DDBJ whole genome shotgun (WGS) entry which is preliminary data.</text>
</comment>
<feature type="transmembrane region" description="Helical" evidence="6">
    <location>
        <begin position="176"/>
        <end position="200"/>
    </location>
</feature>
<feature type="transmembrane region" description="Helical" evidence="6">
    <location>
        <begin position="238"/>
        <end position="255"/>
    </location>
</feature>
<evidence type="ECO:0000256" key="3">
    <source>
        <dbReference type="ARBA" id="ARBA00022692"/>
    </source>
</evidence>
<keyword evidence="2" id="KW-1003">Cell membrane</keyword>
<keyword evidence="3 6" id="KW-0812">Transmembrane</keyword>
<dbReference type="RefSeq" id="WP_119736356.1">
    <property type="nucleotide sequence ID" value="NZ_QYUN01000002.1"/>
</dbReference>
<dbReference type="PANTHER" id="PTHR42920:SF5">
    <property type="entry name" value="EAMA DOMAIN-CONTAINING PROTEIN"/>
    <property type="match status" value="1"/>
</dbReference>
<evidence type="ECO:0000313" key="8">
    <source>
        <dbReference type="EMBL" id="RJG05013.1"/>
    </source>
</evidence>
<dbReference type="InterPro" id="IPR051258">
    <property type="entry name" value="Diverse_Substrate_Transporter"/>
</dbReference>
<feature type="transmembrane region" description="Helical" evidence="6">
    <location>
        <begin position="90"/>
        <end position="111"/>
    </location>
</feature>
<dbReference type="SUPFAM" id="SSF103481">
    <property type="entry name" value="Multidrug resistance efflux transporter EmrE"/>
    <property type="match status" value="2"/>
</dbReference>
<organism evidence="8 9">
    <name type="scientific">Noviherbaspirillum cavernae</name>
    <dbReference type="NCBI Taxonomy" id="2320862"/>
    <lineage>
        <taxon>Bacteria</taxon>
        <taxon>Pseudomonadati</taxon>
        <taxon>Pseudomonadota</taxon>
        <taxon>Betaproteobacteria</taxon>
        <taxon>Burkholderiales</taxon>
        <taxon>Oxalobacteraceae</taxon>
        <taxon>Noviherbaspirillum</taxon>
    </lineage>
</organism>
<reference evidence="8 9" key="1">
    <citation type="submission" date="2018-09" db="EMBL/GenBank/DDBJ databases">
        <authorList>
            <person name="Zhu H."/>
        </authorList>
    </citation>
    <scope>NUCLEOTIDE SEQUENCE [LARGE SCALE GENOMIC DNA]</scope>
    <source>
        <strain evidence="8 9">K2R10-39</strain>
    </source>
</reference>
<keyword evidence="5 6" id="KW-0472">Membrane</keyword>
<dbReference type="EMBL" id="QYUN01000002">
    <property type="protein sequence ID" value="RJG05013.1"/>
    <property type="molecule type" value="Genomic_DNA"/>
</dbReference>
<name>A0A418WY12_9BURK</name>
<evidence type="ECO:0000256" key="2">
    <source>
        <dbReference type="ARBA" id="ARBA00022475"/>
    </source>
</evidence>
<dbReference type="OrthoDB" id="8586241at2"/>
<evidence type="ECO:0000256" key="4">
    <source>
        <dbReference type="ARBA" id="ARBA00022989"/>
    </source>
</evidence>
<dbReference type="InterPro" id="IPR000620">
    <property type="entry name" value="EamA_dom"/>
</dbReference>
<dbReference type="Proteomes" id="UP000285190">
    <property type="component" value="Unassembled WGS sequence"/>
</dbReference>
<dbReference type="Pfam" id="PF00892">
    <property type="entry name" value="EamA"/>
    <property type="match status" value="2"/>
</dbReference>
<dbReference type="InterPro" id="IPR037185">
    <property type="entry name" value="EmrE-like"/>
</dbReference>
<accession>A0A418WY12</accession>
<protein>
    <submittedName>
        <fullName evidence="8">DMT family transporter</fullName>
    </submittedName>
</protein>
<dbReference type="AlphaFoldDB" id="A0A418WY12"/>
<evidence type="ECO:0000313" key="9">
    <source>
        <dbReference type="Proteomes" id="UP000285190"/>
    </source>
</evidence>
<feature type="domain" description="EamA" evidence="7">
    <location>
        <begin position="6"/>
        <end position="137"/>
    </location>
</feature>